<accession>C1G929</accession>
<protein>
    <submittedName>
        <fullName evidence="1">Uncharacterized protein</fullName>
    </submittedName>
</protein>
<dbReference type="EMBL" id="KN275960">
    <property type="protein sequence ID" value="EEH47681.2"/>
    <property type="molecule type" value="Genomic_DNA"/>
</dbReference>
<proteinExistence type="predicted"/>
<dbReference type="RefSeq" id="XP_010759172.1">
    <property type="nucleotide sequence ID" value="XM_010760870.1"/>
</dbReference>
<dbReference type="KEGG" id="pbn:PADG_03765"/>
<keyword evidence="2" id="KW-1185">Reference proteome</keyword>
<dbReference type="Proteomes" id="UP000001628">
    <property type="component" value="Unassembled WGS sequence"/>
</dbReference>
<dbReference type="VEuPathDB" id="FungiDB:PADG_03765"/>
<sequence>MTMLAIQLLKTHAGSVPLLARANMSPHPLPQPRLPMAGSGSQYPVTLSLVQLETARLLTDDDKAPAACSSANSLVLSNSSLLLKVPLLSFASAKGDDA</sequence>
<evidence type="ECO:0000313" key="1">
    <source>
        <dbReference type="EMBL" id="EEH47681.2"/>
    </source>
</evidence>
<reference evidence="1 2" key="1">
    <citation type="journal article" date="2011" name="PLoS Genet.">
        <title>Comparative genomic analysis of human fungal pathogens causing paracoccidioidomycosis.</title>
        <authorList>
            <person name="Desjardins C.A."/>
            <person name="Champion M.D."/>
            <person name="Holder J.W."/>
            <person name="Muszewska A."/>
            <person name="Goldberg J."/>
            <person name="Bailao A.M."/>
            <person name="Brigido M.M."/>
            <person name="Ferreira M.E."/>
            <person name="Garcia A.M."/>
            <person name="Grynberg M."/>
            <person name="Gujja S."/>
            <person name="Heiman D.I."/>
            <person name="Henn M.R."/>
            <person name="Kodira C.D."/>
            <person name="Leon-Narvaez H."/>
            <person name="Longo L.V."/>
            <person name="Ma L.J."/>
            <person name="Malavazi I."/>
            <person name="Matsuo A.L."/>
            <person name="Morais F.V."/>
            <person name="Pereira M."/>
            <person name="Rodriguez-Brito S."/>
            <person name="Sakthikumar S."/>
            <person name="Salem-Izacc S.M."/>
            <person name="Sykes S.M."/>
            <person name="Teixeira M.M."/>
            <person name="Vallejo M.C."/>
            <person name="Walter M.E."/>
            <person name="Yandava C."/>
            <person name="Young S."/>
            <person name="Zeng Q."/>
            <person name="Zucker J."/>
            <person name="Felipe M.S."/>
            <person name="Goldman G.H."/>
            <person name="Haas B.J."/>
            <person name="McEwen J.G."/>
            <person name="Nino-Vega G."/>
            <person name="Puccia R."/>
            <person name="San-Blas G."/>
            <person name="Soares C.M."/>
            <person name="Birren B.W."/>
            <person name="Cuomo C.A."/>
        </authorList>
    </citation>
    <scope>NUCLEOTIDE SEQUENCE [LARGE SCALE GENOMIC DNA]</scope>
    <source>
        <strain evidence="1 2">Pb18</strain>
    </source>
</reference>
<organism evidence="1 2">
    <name type="scientific">Paracoccidioides brasiliensis (strain Pb18)</name>
    <dbReference type="NCBI Taxonomy" id="502780"/>
    <lineage>
        <taxon>Eukaryota</taxon>
        <taxon>Fungi</taxon>
        <taxon>Dikarya</taxon>
        <taxon>Ascomycota</taxon>
        <taxon>Pezizomycotina</taxon>
        <taxon>Eurotiomycetes</taxon>
        <taxon>Eurotiomycetidae</taxon>
        <taxon>Onygenales</taxon>
        <taxon>Ajellomycetaceae</taxon>
        <taxon>Paracoccidioides</taxon>
    </lineage>
</organism>
<dbReference type="GeneID" id="22583016"/>
<dbReference type="InParanoid" id="C1G929"/>
<dbReference type="HOGENOM" id="CLU_2334212_0_0_1"/>
<gene>
    <name evidence="1" type="ORF">PADG_03765</name>
</gene>
<dbReference type="AlphaFoldDB" id="C1G929"/>
<evidence type="ECO:0000313" key="2">
    <source>
        <dbReference type="Proteomes" id="UP000001628"/>
    </source>
</evidence>
<name>C1G929_PARBD</name>